<evidence type="ECO:0000313" key="18">
    <source>
        <dbReference type="Proteomes" id="UP000011724"/>
    </source>
</evidence>
<evidence type="ECO:0000259" key="15">
    <source>
        <dbReference type="PROSITE" id="PS50112"/>
    </source>
</evidence>
<dbReference type="SUPFAM" id="SSF52172">
    <property type="entry name" value="CheY-like"/>
    <property type="match status" value="1"/>
</dbReference>
<dbReference type="InterPro" id="IPR013655">
    <property type="entry name" value="PAS_fold_3"/>
</dbReference>
<dbReference type="PROSITE" id="PS50113">
    <property type="entry name" value="PAC"/>
    <property type="match status" value="1"/>
</dbReference>
<evidence type="ECO:0000256" key="9">
    <source>
        <dbReference type="ARBA" id="ARBA00064003"/>
    </source>
</evidence>
<dbReference type="SUPFAM" id="SSF47384">
    <property type="entry name" value="Homodimeric domain of signal transducing histidine kinase"/>
    <property type="match status" value="1"/>
</dbReference>
<evidence type="ECO:0000259" key="13">
    <source>
        <dbReference type="PROSITE" id="PS50109"/>
    </source>
</evidence>
<organism evidence="17 18">
    <name type="scientific">Pseudodesulfovibrio piezophilus (strain DSM 21447 / JCM 15486 / C1TLV30)</name>
    <name type="common">Desulfovibrio piezophilus</name>
    <dbReference type="NCBI Taxonomy" id="1322246"/>
    <lineage>
        <taxon>Bacteria</taxon>
        <taxon>Pseudomonadati</taxon>
        <taxon>Thermodesulfobacteriota</taxon>
        <taxon>Desulfovibrionia</taxon>
        <taxon>Desulfovibrionales</taxon>
        <taxon>Desulfovibrionaceae</taxon>
    </lineage>
</organism>
<feature type="domain" description="PAC" evidence="16">
    <location>
        <begin position="511"/>
        <end position="564"/>
    </location>
</feature>
<evidence type="ECO:0000256" key="4">
    <source>
        <dbReference type="ARBA" id="ARBA00022679"/>
    </source>
</evidence>
<dbReference type="Pfam" id="PF13426">
    <property type="entry name" value="PAS_9"/>
    <property type="match status" value="1"/>
</dbReference>
<feature type="chain" id="PRO_5004019671" description="Sensory/regulatory protein RpfC" evidence="12">
    <location>
        <begin position="22"/>
        <end position="1112"/>
    </location>
</feature>
<dbReference type="eggNOG" id="COG5002">
    <property type="taxonomic scope" value="Bacteria"/>
</dbReference>
<dbReference type="Gene3D" id="3.40.50.2300">
    <property type="match status" value="1"/>
</dbReference>
<gene>
    <name evidence="17" type="ordered locus">BN4_10962</name>
</gene>
<dbReference type="Pfam" id="PF08447">
    <property type="entry name" value="PAS_3"/>
    <property type="match status" value="1"/>
</dbReference>
<dbReference type="PRINTS" id="PR00344">
    <property type="entry name" value="BCTRLSENSOR"/>
</dbReference>
<dbReference type="InterPro" id="IPR000700">
    <property type="entry name" value="PAS-assoc_C"/>
</dbReference>
<keyword evidence="3 11" id="KW-0597">Phosphoprotein</keyword>
<dbReference type="PATRIC" id="fig|879567.3.peg.989"/>
<keyword evidence="8" id="KW-0902">Two-component regulatory system</keyword>
<dbReference type="InterPro" id="IPR001789">
    <property type="entry name" value="Sig_transdc_resp-reg_receiver"/>
</dbReference>
<evidence type="ECO:0000259" key="14">
    <source>
        <dbReference type="PROSITE" id="PS50110"/>
    </source>
</evidence>
<feature type="domain" description="PAS" evidence="15">
    <location>
        <begin position="435"/>
        <end position="507"/>
    </location>
</feature>
<dbReference type="Gene3D" id="3.30.450.20">
    <property type="entry name" value="PAS domain"/>
    <property type="match status" value="2"/>
</dbReference>
<name>M1WPA7_PSEP2</name>
<evidence type="ECO:0000256" key="5">
    <source>
        <dbReference type="ARBA" id="ARBA00022741"/>
    </source>
</evidence>
<dbReference type="InterPro" id="IPR011006">
    <property type="entry name" value="CheY-like_superfamily"/>
</dbReference>
<dbReference type="KEGG" id="dpi:BN4_10962"/>
<keyword evidence="6 17" id="KW-0418">Kinase</keyword>
<feature type="signal peptide" evidence="12">
    <location>
        <begin position="1"/>
        <end position="21"/>
    </location>
</feature>
<dbReference type="InterPro" id="IPR001638">
    <property type="entry name" value="Solute-binding_3/MltF_N"/>
</dbReference>
<dbReference type="SMART" id="SM00388">
    <property type="entry name" value="HisKA"/>
    <property type="match status" value="1"/>
</dbReference>
<keyword evidence="7" id="KW-0067">ATP-binding</keyword>
<dbReference type="InterPro" id="IPR036890">
    <property type="entry name" value="HATPase_C_sf"/>
</dbReference>
<dbReference type="OrthoDB" id="9816309at2"/>
<dbReference type="CDD" id="cd00082">
    <property type="entry name" value="HisKA"/>
    <property type="match status" value="1"/>
</dbReference>
<dbReference type="Pfam" id="PF00497">
    <property type="entry name" value="SBP_bac_3"/>
    <property type="match status" value="1"/>
</dbReference>
<dbReference type="CDD" id="cd16922">
    <property type="entry name" value="HATPase_EvgS-ArcB-TorS-like"/>
    <property type="match status" value="1"/>
</dbReference>
<dbReference type="GO" id="GO:0005524">
    <property type="term" value="F:ATP binding"/>
    <property type="evidence" value="ECO:0007669"/>
    <property type="project" value="UniProtKB-KW"/>
</dbReference>
<dbReference type="PROSITE" id="PS50109">
    <property type="entry name" value="HIS_KIN"/>
    <property type="match status" value="1"/>
</dbReference>
<sequence>MIRFWVLSLLLTFCMAGPVNAASVNEIVVGYFDEPPLSFADEDGQPKGLAVDIFSSLAAKNNWSVSYLRGTREECLKRLERGELDMVIALPFSYDYRFPIHFAKEPIVADWGTVYVDKLAISNLQDLEGRRIGYASGDEHNERFKSLAGNLGVGFTLIQFPTYKDVLEATHSGAVDVGIVNRLYGLRYGKSLGVHVTPILFNPISIRFAVSGGAPQGFQEKLNAGLEQLKADNQSVYYSILHDWLSPENAPEEFVRTVYLWIGLGVVAFFVVGVGGWFTHQLSATTSEVSRQEEALKEETEVRKRAQIALWESVERHRAMFTDTMLPQLLVSLSSLSIVEVNPAAEAFYGFPPGQLVEKLLHDINGDTVRRMNTLLQEVAQGRNRLITRHLLADGRRCDVELFVSTLYIHEQVHNLITVVDISERVAAEKARRESEERLDLAVRGGDLAFWDWDITSGVIVSNDRFAEMLGYRSNEIGNTLDDWISRIEPNDYARLKSGMNRALEGSVGRQSFQIRIRTKAGEWRWFLSRGSVSQRSDSGKPLRMSGIAYDITLRKRNEDRLANINACILGFGPDPDENIGSLTALVGEMLGGASALYCRARRESLRPLSSWNSSGELEIREMEAGFLSYDLMGQGFSGVRVIKNLQSTKYAQTDPVIARMNAQTFVGQVVNVGNQPVGVLSVLLRANYTLPESDEKLFGIITAAIRNEEERKISGEQLVQAKEVAETASRAKSEFLANMSHEIRTPLNGIFGMLQLVGETELTEEQRDFVSTALTSGRSLLRVINDVLDFSKMEAGMLALEEEPFDFRNMVGSVLDNFTIQAAEKGLNMKVAIEDSVPDTLLGDEGRIRQILFNLVGNAVKFTPRGEVKVESWVLAPKTDTQKMRLLISVSDSGIGIPDDMIDSVFMAFSQVDGSYTRKYGGTGLGLGIVKRLVNLMGGEIAVESDENGTTIHLFVHVREGAEFPSVNGKEVPPSVHLAPLDVLLVEDERVNRLSVKKHLEKLGCTVSEAEDGGEALDLLRWNEYDLVLMDIQMPNMDGITATRAIRDDSQLGSKARIPIVALTAHAMKGDKERFLAAGMDDYIAKPVEFVDLVGVLARLSIAIRERKNQA</sequence>
<evidence type="ECO:0000256" key="2">
    <source>
        <dbReference type="ARBA" id="ARBA00012438"/>
    </source>
</evidence>
<dbReference type="Pfam" id="PF00072">
    <property type="entry name" value="Response_reg"/>
    <property type="match status" value="1"/>
</dbReference>
<dbReference type="CDD" id="cd17546">
    <property type="entry name" value="REC_hyHK_CKI1_RcsC-like"/>
    <property type="match status" value="1"/>
</dbReference>
<dbReference type="HOGENOM" id="CLU_009395_0_0_7"/>
<feature type="domain" description="Histidine kinase" evidence="13">
    <location>
        <begin position="739"/>
        <end position="961"/>
    </location>
</feature>
<dbReference type="PANTHER" id="PTHR45339:SF1">
    <property type="entry name" value="HYBRID SIGNAL TRANSDUCTION HISTIDINE KINASE J"/>
    <property type="match status" value="1"/>
</dbReference>
<dbReference type="PROSITE" id="PS50110">
    <property type="entry name" value="RESPONSE_REGULATORY"/>
    <property type="match status" value="1"/>
</dbReference>
<evidence type="ECO:0000256" key="11">
    <source>
        <dbReference type="PROSITE-ProRule" id="PRU00169"/>
    </source>
</evidence>
<dbReference type="SMART" id="SM00086">
    <property type="entry name" value="PAC"/>
    <property type="match status" value="2"/>
</dbReference>
<dbReference type="Pfam" id="PF00512">
    <property type="entry name" value="HisKA"/>
    <property type="match status" value="1"/>
</dbReference>
<dbReference type="SMART" id="SM00448">
    <property type="entry name" value="REC"/>
    <property type="match status" value="1"/>
</dbReference>
<dbReference type="Gene3D" id="1.10.287.130">
    <property type="match status" value="1"/>
</dbReference>
<evidence type="ECO:0000256" key="12">
    <source>
        <dbReference type="SAM" id="SignalP"/>
    </source>
</evidence>
<dbReference type="FunFam" id="3.30.565.10:FF:000010">
    <property type="entry name" value="Sensor histidine kinase RcsC"/>
    <property type="match status" value="1"/>
</dbReference>
<dbReference type="InterPro" id="IPR003661">
    <property type="entry name" value="HisK_dim/P_dom"/>
</dbReference>
<dbReference type="Gene3D" id="3.30.565.10">
    <property type="entry name" value="Histidine kinase-like ATPase, C-terminal domain"/>
    <property type="match status" value="1"/>
</dbReference>
<feature type="domain" description="Response regulatory" evidence="14">
    <location>
        <begin position="983"/>
        <end position="1102"/>
    </location>
</feature>
<dbReference type="InterPro" id="IPR000014">
    <property type="entry name" value="PAS"/>
</dbReference>
<dbReference type="FunFam" id="1.10.287.130:FF:000002">
    <property type="entry name" value="Two-component osmosensing histidine kinase"/>
    <property type="match status" value="1"/>
</dbReference>
<reference evidence="17 18" key="1">
    <citation type="journal article" date="2013" name="PLoS ONE">
        <title>The first genomic and proteomic characterization of a deep-sea sulfate reducer: insights into the piezophilic lifestyle of Desulfovibrio piezophilus.</title>
        <authorList>
            <person name="Pradel N."/>
            <person name="Ji B."/>
            <person name="Gimenez G."/>
            <person name="Talla E."/>
            <person name="Lenoble P."/>
            <person name="Garel M."/>
            <person name="Tamburini C."/>
            <person name="Fourquet P."/>
            <person name="Lebrun R."/>
            <person name="Bertin P."/>
            <person name="Denis Y."/>
            <person name="Pophillat M."/>
            <person name="Barbe V."/>
            <person name="Ollivier B."/>
            <person name="Dolla A."/>
        </authorList>
    </citation>
    <scope>NUCLEOTIDE SEQUENCE [LARGE SCALE GENOMIC DNA]</scope>
    <source>
        <strain evidence="18">DSM 10523 / SB164P1</strain>
    </source>
</reference>
<evidence type="ECO:0000256" key="7">
    <source>
        <dbReference type="ARBA" id="ARBA00022840"/>
    </source>
</evidence>
<reference evidence="18" key="2">
    <citation type="journal article" date="2013" name="Stand. Genomic Sci.">
        <title>Complete genome sequence of Desulfocapsa sulfexigens, a marine deltaproteobacterium specialized in disproportionating inorganic sulfur compounds.</title>
        <authorList>
            <person name="Finster K.W."/>
            <person name="Kjeldsen K.U."/>
            <person name="Kube M."/>
            <person name="Reinhardt R."/>
            <person name="Mussmann M."/>
            <person name="Amann R."/>
            <person name="Schreiber L."/>
        </authorList>
    </citation>
    <scope>NUCLEOTIDE SEQUENCE [LARGE SCALE GENOMIC DNA]</scope>
    <source>
        <strain evidence="18">DSM 10523 / SB164P1</strain>
    </source>
</reference>
<dbReference type="PROSITE" id="PS50112">
    <property type="entry name" value="PAS"/>
    <property type="match status" value="1"/>
</dbReference>
<dbReference type="InterPro" id="IPR005467">
    <property type="entry name" value="His_kinase_dom"/>
</dbReference>
<keyword evidence="12" id="KW-0732">Signal</keyword>
<comment type="subunit">
    <text evidence="9">At low DSF concentrations, interacts with RpfF.</text>
</comment>
<dbReference type="SMART" id="SM00091">
    <property type="entry name" value="PAS"/>
    <property type="match status" value="2"/>
</dbReference>
<dbReference type="BioCyc" id="DPIE1322246:BN4_RS04890-MONOMER"/>
<comment type="catalytic activity">
    <reaction evidence="1">
        <text>ATP + protein L-histidine = ADP + protein N-phospho-L-histidine.</text>
        <dbReference type="EC" id="2.7.13.3"/>
    </reaction>
</comment>
<dbReference type="InterPro" id="IPR001610">
    <property type="entry name" value="PAC"/>
</dbReference>
<evidence type="ECO:0000256" key="6">
    <source>
        <dbReference type="ARBA" id="ARBA00022777"/>
    </source>
</evidence>
<dbReference type="AlphaFoldDB" id="M1WPA7"/>
<dbReference type="STRING" id="1322246.BN4_10962"/>
<evidence type="ECO:0000256" key="10">
    <source>
        <dbReference type="ARBA" id="ARBA00068150"/>
    </source>
</evidence>
<dbReference type="CDD" id="cd00130">
    <property type="entry name" value="PAS"/>
    <property type="match status" value="2"/>
</dbReference>
<dbReference type="InterPro" id="IPR036097">
    <property type="entry name" value="HisK_dim/P_sf"/>
</dbReference>
<dbReference type="InterPro" id="IPR004358">
    <property type="entry name" value="Sig_transdc_His_kin-like_C"/>
</dbReference>
<dbReference type="SMART" id="SM00387">
    <property type="entry name" value="HATPase_c"/>
    <property type="match status" value="1"/>
</dbReference>
<dbReference type="RefSeq" id="WP_015414250.1">
    <property type="nucleotide sequence ID" value="NC_020409.1"/>
</dbReference>
<evidence type="ECO:0000256" key="3">
    <source>
        <dbReference type="ARBA" id="ARBA00022553"/>
    </source>
</evidence>
<protein>
    <recommendedName>
        <fullName evidence="10">Sensory/regulatory protein RpfC</fullName>
        <ecNumber evidence="2">2.7.13.3</ecNumber>
    </recommendedName>
</protein>
<dbReference type="InterPro" id="IPR003594">
    <property type="entry name" value="HATPase_dom"/>
</dbReference>
<dbReference type="Pfam" id="PF02518">
    <property type="entry name" value="HATPase_c"/>
    <property type="match status" value="1"/>
</dbReference>
<dbReference type="NCBIfam" id="TIGR00229">
    <property type="entry name" value="sensory_box"/>
    <property type="match status" value="2"/>
</dbReference>
<dbReference type="InterPro" id="IPR035965">
    <property type="entry name" value="PAS-like_dom_sf"/>
</dbReference>
<keyword evidence="5" id="KW-0547">Nucleotide-binding</keyword>
<dbReference type="PANTHER" id="PTHR45339">
    <property type="entry name" value="HYBRID SIGNAL TRANSDUCTION HISTIDINE KINASE J"/>
    <property type="match status" value="1"/>
</dbReference>
<keyword evidence="18" id="KW-1185">Reference proteome</keyword>
<dbReference type="GO" id="GO:0000155">
    <property type="term" value="F:phosphorelay sensor kinase activity"/>
    <property type="evidence" value="ECO:0007669"/>
    <property type="project" value="InterPro"/>
</dbReference>
<accession>M1WPA7</accession>
<proteinExistence type="predicted"/>
<dbReference type="SUPFAM" id="SSF55785">
    <property type="entry name" value="PYP-like sensor domain (PAS domain)"/>
    <property type="match status" value="2"/>
</dbReference>
<evidence type="ECO:0000259" key="16">
    <source>
        <dbReference type="PROSITE" id="PS50113"/>
    </source>
</evidence>
<evidence type="ECO:0000256" key="1">
    <source>
        <dbReference type="ARBA" id="ARBA00000085"/>
    </source>
</evidence>
<dbReference type="EC" id="2.7.13.3" evidence="2"/>
<keyword evidence="4" id="KW-0808">Transferase</keyword>
<evidence type="ECO:0000256" key="8">
    <source>
        <dbReference type="ARBA" id="ARBA00023012"/>
    </source>
</evidence>
<dbReference type="SUPFAM" id="SSF55874">
    <property type="entry name" value="ATPase domain of HSP90 chaperone/DNA topoisomerase II/histidine kinase"/>
    <property type="match status" value="1"/>
</dbReference>
<dbReference type="SUPFAM" id="SSF53850">
    <property type="entry name" value="Periplasmic binding protein-like II"/>
    <property type="match status" value="1"/>
</dbReference>
<dbReference type="SMART" id="SM00062">
    <property type="entry name" value="PBPb"/>
    <property type="match status" value="1"/>
</dbReference>
<dbReference type="Gene3D" id="3.40.190.10">
    <property type="entry name" value="Periplasmic binding protein-like II"/>
    <property type="match status" value="2"/>
</dbReference>
<feature type="modified residue" description="4-aspartylphosphate" evidence="11">
    <location>
        <position position="1032"/>
    </location>
</feature>
<evidence type="ECO:0000313" key="17">
    <source>
        <dbReference type="EMBL" id="CCH48199.1"/>
    </source>
</evidence>
<dbReference type="Proteomes" id="UP000011724">
    <property type="component" value="Chromosome"/>
</dbReference>
<dbReference type="EMBL" id="FO203427">
    <property type="protein sequence ID" value="CCH48199.1"/>
    <property type="molecule type" value="Genomic_DNA"/>
</dbReference>